<protein>
    <recommendedName>
        <fullName evidence="3">Flagellar export protein FliJ</fullName>
    </recommendedName>
</protein>
<dbReference type="Proteomes" id="UP001169823">
    <property type="component" value="Unassembled WGS sequence"/>
</dbReference>
<organism evidence="1 2">
    <name type="scientific">Celeribacter halophilus</name>
    <dbReference type="NCBI Taxonomy" id="576117"/>
    <lineage>
        <taxon>Bacteria</taxon>
        <taxon>Pseudomonadati</taxon>
        <taxon>Pseudomonadota</taxon>
        <taxon>Alphaproteobacteria</taxon>
        <taxon>Rhodobacterales</taxon>
        <taxon>Roseobacteraceae</taxon>
        <taxon>Celeribacter</taxon>
    </lineage>
</organism>
<accession>A0AAW7XVY5</accession>
<proteinExistence type="predicted"/>
<dbReference type="EMBL" id="JAUOPJ010000012">
    <property type="protein sequence ID" value="MDO6458387.1"/>
    <property type="molecule type" value="Genomic_DNA"/>
</dbReference>
<dbReference type="AlphaFoldDB" id="A0AAW7XVY5"/>
<reference evidence="1" key="1">
    <citation type="submission" date="2023-07" db="EMBL/GenBank/DDBJ databases">
        <title>Genome content predicts the carbon catabolic preferences of heterotrophic bacteria.</title>
        <authorList>
            <person name="Gralka M."/>
        </authorList>
    </citation>
    <scope>NUCLEOTIDE SEQUENCE</scope>
    <source>
        <strain evidence="1">I2M02</strain>
    </source>
</reference>
<comment type="caution">
    <text evidence="1">The sequence shown here is derived from an EMBL/GenBank/DDBJ whole genome shotgun (WGS) entry which is preliminary data.</text>
</comment>
<evidence type="ECO:0008006" key="3">
    <source>
        <dbReference type="Google" id="ProtNLM"/>
    </source>
</evidence>
<evidence type="ECO:0000313" key="2">
    <source>
        <dbReference type="Proteomes" id="UP001169823"/>
    </source>
</evidence>
<name>A0AAW7XVY5_9RHOB</name>
<evidence type="ECO:0000313" key="1">
    <source>
        <dbReference type="EMBL" id="MDO6458387.1"/>
    </source>
</evidence>
<sequence length="121" mass="14172">MKKLKDLRRLKDVAEMSLNVELSTLSEIKREEKNLRARWDLIEESRKKRAVDIGAAKEFDVARAMGADGAWDKWAAQQKRQIMLELAQISEKREVQLEKTRKAFGKKDALSQLTERFKNKR</sequence>
<dbReference type="RefSeq" id="WP_303483667.1">
    <property type="nucleotide sequence ID" value="NZ_JAUOPJ010000012.1"/>
</dbReference>
<gene>
    <name evidence="1" type="ORF">Q4494_14945</name>
</gene>